<dbReference type="RefSeq" id="WP_006362840.1">
    <property type="nucleotide sequence ID" value="NZ_GG700631.1"/>
</dbReference>
<dbReference type="STRING" id="649764.HMPREF0762_01576"/>
<keyword evidence="9" id="KW-1185">Reference proteome</keyword>
<dbReference type="GO" id="GO:0046677">
    <property type="term" value="P:response to antibiotic"/>
    <property type="evidence" value="ECO:0007669"/>
    <property type="project" value="UniProtKB-KW"/>
</dbReference>
<comment type="subcellular location">
    <subcellularLocation>
        <location evidence="1">Cell membrane</location>
        <topology evidence="1">Peripheral membrane protein</topology>
    </subcellularLocation>
</comment>
<dbReference type="EMBL" id="ACUX02000016">
    <property type="protein sequence ID" value="EEZ60771.1"/>
    <property type="molecule type" value="Genomic_DNA"/>
</dbReference>
<dbReference type="HOGENOM" id="CLU_000604_1_2_11"/>
<dbReference type="Gene3D" id="3.40.50.300">
    <property type="entry name" value="P-loop containing nucleotide triphosphate hydrolases"/>
    <property type="match status" value="1"/>
</dbReference>
<keyword evidence="4" id="KW-0547">Nucleotide-binding</keyword>
<evidence type="ECO:0000256" key="5">
    <source>
        <dbReference type="ARBA" id="ARBA00022840"/>
    </source>
</evidence>
<dbReference type="GO" id="GO:0005524">
    <property type="term" value="F:ATP binding"/>
    <property type="evidence" value="ECO:0007669"/>
    <property type="project" value="UniProtKB-KW"/>
</dbReference>
<protein>
    <submittedName>
        <fullName evidence="8">ABC transporter, ATP-binding protein</fullName>
    </submittedName>
</protein>
<dbReference type="CDD" id="cd03230">
    <property type="entry name" value="ABC_DR_subfamily_A"/>
    <property type="match status" value="1"/>
</dbReference>
<evidence type="ECO:0000259" key="7">
    <source>
        <dbReference type="PROSITE" id="PS50893"/>
    </source>
</evidence>
<dbReference type="InterPro" id="IPR027417">
    <property type="entry name" value="P-loop_NTPase"/>
</dbReference>
<evidence type="ECO:0000256" key="3">
    <source>
        <dbReference type="ARBA" id="ARBA00022448"/>
    </source>
</evidence>
<dbReference type="Proteomes" id="UP000006001">
    <property type="component" value="Unassembled WGS sequence"/>
</dbReference>
<accession>D0WIA4</accession>
<sequence length="309" mass="32915">MQTERKTPLIDLKGVSKSFGTHRVLESVDLKVHSGQVLGLLGRNGAGKSTLIDIMCGMLAADAGKVSICGCNPASRPARKLIGCAPQDIGVYPDLTVRQNLACYGAIEGLSRRKSLERAQEVMKLLGIEEQARQNARNLSGGQRRRLHAGMAIMHKPRVVFMDEPTVGADVEARSRLLKTVRALADEGAAVVYTSHYLAEFEELGADIAVLNDGRIVASGTLDGIVRKHARASVVVKFAGSSPAIPGWKAAAEGIQPVEEPTDPGRAIADLLANPAARGLKVDDIRIEKANLQSAYLAIIGEKEVDDAA</sequence>
<comment type="caution">
    <text evidence="8">The sequence shown here is derived from an EMBL/GenBank/DDBJ whole genome shotgun (WGS) entry which is preliminary data.</text>
</comment>
<dbReference type="GeneID" id="85008307"/>
<dbReference type="PROSITE" id="PS50893">
    <property type="entry name" value="ABC_TRANSPORTER_2"/>
    <property type="match status" value="1"/>
</dbReference>
<dbReference type="Pfam" id="PF00005">
    <property type="entry name" value="ABC_tran"/>
    <property type="match status" value="1"/>
</dbReference>
<dbReference type="InterPro" id="IPR003593">
    <property type="entry name" value="AAA+_ATPase"/>
</dbReference>
<feature type="domain" description="ABC transporter" evidence="7">
    <location>
        <begin position="10"/>
        <end position="238"/>
    </location>
</feature>
<evidence type="ECO:0000256" key="6">
    <source>
        <dbReference type="ARBA" id="ARBA00023251"/>
    </source>
</evidence>
<dbReference type="InterPro" id="IPR050763">
    <property type="entry name" value="ABC_transporter_ATP-binding"/>
</dbReference>
<evidence type="ECO:0000313" key="9">
    <source>
        <dbReference type="Proteomes" id="UP000006001"/>
    </source>
</evidence>
<dbReference type="OrthoDB" id="3177347at2"/>
<evidence type="ECO:0000256" key="1">
    <source>
        <dbReference type="ARBA" id="ARBA00004202"/>
    </source>
</evidence>
<dbReference type="InterPro" id="IPR003439">
    <property type="entry name" value="ABC_transporter-like_ATP-bd"/>
</dbReference>
<evidence type="ECO:0000256" key="4">
    <source>
        <dbReference type="ARBA" id="ARBA00022741"/>
    </source>
</evidence>
<dbReference type="eggNOG" id="COG1131">
    <property type="taxonomic scope" value="Bacteria"/>
</dbReference>
<comment type="similarity">
    <text evidence="2">Belongs to the ABC transporter superfamily.</text>
</comment>
<dbReference type="GO" id="GO:0016887">
    <property type="term" value="F:ATP hydrolysis activity"/>
    <property type="evidence" value="ECO:0007669"/>
    <property type="project" value="InterPro"/>
</dbReference>
<dbReference type="GO" id="GO:0005886">
    <property type="term" value="C:plasma membrane"/>
    <property type="evidence" value="ECO:0007669"/>
    <property type="project" value="UniProtKB-SubCell"/>
</dbReference>
<keyword evidence="5 8" id="KW-0067">ATP-binding</keyword>
<dbReference type="SMART" id="SM00382">
    <property type="entry name" value="AAA"/>
    <property type="match status" value="1"/>
</dbReference>
<gene>
    <name evidence="8" type="ORF">HMPREF0762_01576</name>
</gene>
<organism evidence="8 9">
    <name type="scientific">Slackia exigua (strain ATCC 700122 / DSM 15923 / CIP 105133 / JCM 11022 / KCTC 5966 / S-7)</name>
    <dbReference type="NCBI Taxonomy" id="649764"/>
    <lineage>
        <taxon>Bacteria</taxon>
        <taxon>Bacillati</taxon>
        <taxon>Actinomycetota</taxon>
        <taxon>Coriobacteriia</taxon>
        <taxon>Eggerthellales</taxon>
        <taxon>Eggerthellaceae</taxon>
        <taxon>Slackia</taxon>
    </lineage>
</organism>
<keyword evidence="6" id="KW-0046">Antibiotic resistance</keyword>
<proteinExistence type="inferred from homology"/>
<dbReference type="SUPFAM" id="SSF52540">
    <property type="entry name" value="P-loop containing nucleoside triphosphate hydrolases"/>
    <property type="match status" value="1"/>
</dbReference>
<dbReference type="PANTHER" id="PTHR42711">
    <property type="entry name" value="ABC TRANSPORTER ATP-BINDING PROTEIN"/>
    <property type="match status" value="1"/>
</dbReference>
<reference evidence="8" key="1">
    <citation type="submission" date="2009-10" db="EMBL/GenBank/DDBJ databases">
        <authorList>
            <person name="Weinstock G."/>
            <person name="Sodergren E."/>
            <person name="Clifton S."/>
            <person name="Fulton L."/>
            <person name="Fulton B."/>
            <person name="Courtney L."/>
            <person name="Fronick C."/>
            <person name="Harrison M."/>
            <person name="Strong C."/>
            <person name="Farmer C."/>
            <person name="Delahaunty K."/>
            <person name="Markovic C."/>
            <person name="Hall O."/>
            <person name="Minx P."/>
            <person name="Tomlinson C."/>
            <person name="Mitreva M."/>
            <person name="Nelson J."/>
            <person name="Hou S."/>
            <person name="Wollam A."/>
            <person name="Pepin K.H."/>
            <person name="Johnson M."/>
            <person name="Bhonagiri V."/>
            <person name="Nash W.E."/>
            <person name="Warren W."/>
            <person name="Chinwalla A."/>
            <person name="Mardis E.R."/>
            <person name="Wilson R.K."/>
        </authorList>
    </citation>
    <scope>NUCLEOTIDE SEQUENCE [LARGE SCALE GENOMIC DNA]</scope>
    <source>
        <strain evidence="8">ATCC 700122</strain>
    </source>
</reference>
<keyword evidence="3" id="KW-0813">Transport</keyword>
<name>D0WIA4_SLAES</name>
<dbReference type="AlphaFoldDB" id="D0WIA4"/>
<evidence type="ECO:0000313" key="8">
    <source>
        <dbReference type="EMBL" id="EEZ60771.1"/>
    </source>
</evidence>
<dbReference type="PANTHER" id="PTHR42711:SF5">
    <property type="entry name" value="ABC TRANSPORTER ATP-BINDING PROTEIN NATA"/>
    <property type="match status" value="1"/>
</dbReference>
<evidence type="ECO:0000256" key="2">
    <source>
        <dbReference type="ARBA" id="ARBA00005417"/>
    </source>
</evidence>